<dbReference type="SUPFAM" id="SSF48726">
    <property type="entry name" value="Immunoglobulin"/>
    <property type="match status" value="1"/>
</dbReference>
<comment type="caution">
    <text evidence="14">The sequence shown here is derived from an EMBL/GenBank/DDBJ whole genome shotgun (WGS) entry which is preliminary data.</text>
</comment>
<evidence type="ECO:0000256" key="3">
    <source>
        <dbReference type="ARBA" id="ARBA00022468"/>
    </source>
</evidence>
<dbReference type="InterPro" id="IPR013783">
    <property type="entry name" value="Ig-like_fold"/>
</dbReference>
<dbReference type="EMBL" id="RJVU01035218">
    <property type="protein sequence ID" value="ROL47783.1"/>
    <property type="molecule type" value="Genomic_DNA"/>
</dbReference>
<dbReference type="PANTHER" id="PTHR45872:SF4">
    <property type="entry name" value="RHO GUANINE NUCLEOTIDE EXCHANGE FACTOR 1"/>
    <property type="match status" value="1"/>
</dbReference>
<feature type="region of interest" description="Disordered" evidence="10">
    <location>
        <begin position="225"/>
        <end position="294"/>
    </location>
</feature>
<dbReference type="PROSITE" id="PS00741">
    <property type="entry name" value="DH_1"/>
    <property type="match status" value="1"/>
</dbReference>
<dbReference type="GO" id="GO:0001664">
    <property type="term" value="F:G protein-coupled receptor binding"/>
    <property type="evidence" value="ECO:0007669"/>
    <property type="project" value="TreeGrafter"/>
</dbReference>
<dbReference type="SUPFAM" id="SSF48065">
    <property type="entry name" value="DBL homology domain (DH-domain)"/>
    <property type="match status" value="1"/>
</dbReference>
<evidence type="ECO:0000313" key="14">
    <source>
        <dbReference type="EMBL" id="ROL47783.1"/>
    </source>
</evidence>
<gene>
    <name evidence="14" type="ORF">DPX16_18060</name>
</gene>
<keyword evidence="7 9" id="KW-0175">Coiled coil</keyword>
<dbReference type="InterPro" id="IPR041020">
    <property type="entry name" value="PH_16"/>
</dbReference>
<dbReference type="Pfam" id="PF09128">
    <property type="entry name" value="RGS-like"/>
    <property type="match status" value="1"/>
</dbReference>
<dbReference type="InterPro" id="IPR007110">
    <property type="entry name" value="Ig-like_dom"/>
</dbReference>
<dbReference type="GO" id="GO:0005096">
    <property type="term" value="F:GTPase activator activity"/>
    <property type="evidence" value="ECO:0007669"/>
    <property type="project" value="UniProtKB-KW"/>
</dbReference>
<dbReference type="PROSITE" id="PS50835">
    <property type="entry name" value="IG_LIKE"/>
    <property type="match status" value="1"/>
</dbReference>
<dbReference type="FunFam" id="1.20.900.10:FF:000006">
    <property type="entry name" value="Rho guanine nucleotide exchange factor (GEF) 11"/>
    <property type="match status" value="1"/>
</dbReference>
<reference evidence="14 15" key="1">
    <citation type="submission" date="2018-10" db="EMBL/GenBank/DDBJ databases">
        <title>Genome assembly for a Yunnan-Guizhou Plateau 3E fish, Anabarilius grahami (Regan), and its evolutionary and genetic applications.</title>
        <authorList>
            <person name="Jiang W."/>
        </authorList>
    </citation>
    <scope>NUCLEOTIDE SEQUENCE [LARGE SCALE GENOMIC DNA]</scope>
    <source>
        <strain evidence="14">AG-KIZ</strain>
        <tissue evidence="14">Muscle</tissue>
    </source>
</reference>
<feature type="region of interest" description="Disordered" evidence="10">
    <location>
        <begin position="930"/>
        <end position="976"/>
    </location>
</feature>
<evidence type="ECO:0000256" key="7">
    <source>
        <dbReference type="ARBA" id="ARBA00023054"/>
    </source>
</evidence>
<dbReference type="InterPro" id="IPR036179">
    <property type="entry name" value="Ig-like_dom_sf"/>
</dbReference>
<evidence type="ECO:0000256" key="4">
    <source>
        <dbReference type="ARBA" id="ARBA00022490"/>
    </source>
</evidence>
<proteinExistence type="predicted"/>
<feature type="region of interest" description="Disordered" evidence="10">
    <location>
        <begin position="1"/>
        <end position="52"/>
    </location>
</feature>
<dbReference type="CDD" id="cd00160">
    <property type="entry name" value="RhoGEF"/>
    <property type="match status" value="1"/>
</dbReference>
<feature type="domain" description="DH" evidence="12">
    <location>
        <begin position="474"/>
        <end position="663"/>
    </location>
</feature>
<protein>
    <submittedName>
        <fullName evidence="14">Rho guanine nucleotide exchange factor 1</fullName>
    </submittedName>
</protein>
<dbReference type="GO" id="GO:0005737">
    <property type="term" value="C:cytoplasm"/>
    <property type="evidence" value="ECO:0007669"/>
    <property type="project" value="UniProtKB-SubCell"/>
</dbReference>
<evidence type="ECO:0000313" key="15">
    <source>
        <dbReference type="Proteomes" id="UP000281406"/>
    </source>
</evidence>
<feature type="domain" description="PH" evidence="11">
    <location>
        <begin position="704"/>
        <end position="817"/>
    </location>
</feature>
<dbReference type="Gene3D" id="1.10.167.10">
    <property type="entry name" value="Regulator of G-protein Signalling 4, domain 2"/>
    <property type="match status" value="1"/>
</dbReference>
<dbReference type="GO" id="GO:0016020">
    <property type="term" value="C:membrane"/>
    <property type="evidence" value="ECO:0007669"/>
    <property type="project" value="UniProtKB-SubCell"/>
</dbReference>
<evidence type="ECO:0000256" key="6">
    <source>
        <dbReference type="ARBA" id="ARBA00022658"/>
    </source>
</evidence>
<dbReference type="SUPFAM" id="SSF48097">
    <property type="entry name" value="Regulator of G-protein signaling, RGS"/>
    <property type="match status" value="1"/>
</dbReference>
<dbReference type="InterPro" id="IPR000219">
    <property type="entry name" value="DH_dom"/>
</dbReference>
<feature type="compositionally biased region" description="Basic and acidic residues" evidence="10">
    <location>
        <begin position="822"/>
        <end position="832"/>
    </location>
</feature>
<feature type="domain" description="Ig-like" evidence="13">
    <location>
        <begin position="1049"/>
        <end position="1128"/>
    </location>
</feature>
<feature type="compositionally biased region" description="Low complexity" evidence="10">
    <location>
        <begin position="399"/>
        <end position="418"/>
    </location>
</feature>
<dbReference type="Pfam" id="PF00621">
    <property type="entry name" value="RhoGEF"/>
    <property type="match status" value="1"/>
</dbReference>
<dbReference type="InterPro" id="IPR036305">
    <property type="entry name" value="RGS_sf"/>
</dbReference>
<keyword evidence="3" id="KW-0343">GTPase activation</keyword>
<keyword evidence="4" id="KW-0963">Cytoplasm</keyword>
<feature type="compositionally biased region" description="Basic residues" evidence="10">
    <location>
        <begin position="378"/>
        <end position="392"/>
    </location>
</feature>
<dbReference type="Gene3D" id="2.60.40.10">
    <property type="entry name" value="Immunoglobulins"/>
    <property type="match status" value="1"/>
</dbReference>
<dbReference type="InterPro" id="IPR011993">
    <property type="entry name" value="PH-like_dom_sf"/>
</dbReference>
<dbReference type="AlphaFoldDB" id="A0A3N0YNL5"/>
<evidence type="ECO:0000259" key="12">
    <source>
        <dbReference type="PROSITE" id="PS50010"/>
    </source>
</evidence>
<dbReference type="Proteomes" id="UP000281406">
    <property type="component" value="Unassembled WGS sequence"/>
</dbReference>
<dbReference type="GO" id="GO:0007186">
    <property type="term" value="P:G protein-coupled receptor signaling pathway"/>
    <property type="evidence" value="ECO:0007669"/>
    <property type="project" value="TreeGrafter"/>
</dbReference>
<dbReference type="Pfam" id="PF17838">
    <property type="entry name" value="PH_16"/>
    <property type="match status" value="1"/>
</dbReference>
<dbReference type="SMART" id="SM00233">
    <property type="entry name" value="PH"/>
    <property type="match status" value="1"/>
</dbReference>
<dbReference type="PROSITE" id="PS50003">
    <property type="entry name" value="PH_DOMAIN"/>
    <property type="match status" value="1"/>
</dbReference>
<keyword evidence="6" id="KW-0344">Guanine-nucleotide releasing factor</keyword>
<dbReference type="InterPro" id="IPR001849">
    <property type="entry name" value="PH_domain"/>
</dbReference>
<evidence type="ECO:0000256" key="8">
    <source>
        <dbReference type="ARBA" id="ARBA00023136"/>
    </source>
</evidence>
<organism evidence="14 15">
    <name type="scientific">Anabarilius grahami</name>
    <name type="common">Kanglang fish</name>
    <name type="synonym">Barilius grahami</name>
    <dbReference type="NCBI Taxonomy" id="495550"/>
    <lineage>
        <taxon>Eukaryota</taxon>
        <taxon>Metazoa</taxon>
        <taxon>Chordata</taxon>
        <taxon>Craniata</taxon>
        <taxon>Vertebrata</taxon>
        <taxon>Euteleostomi</taxon>
        <taxon>Actinopterygii</taxon>
        <taxon>Neopterygii</taxon>
        <taxon>Teleostei</taxon>
        <taxon>Ostariophysi</taxon>
        <taxon>Cypriniformes</taxon>
        <taxon>Xenocyprididae</taxon>
        <taxon>Xenocypridinae</taxon>
        <taxon>Xenocypridinae incertae sedis</taxon>
        <taxon>Anabarilius</taxon>
    </lineage>
</organism>
<dbReference type="Gene3D" id="2.30.29.30">
    <property type="entry name" value="Pleckstrin-homology domain (PH domain)/Phosphotyrosine-binding domain (PTB)"/>
    <property type="match status" value="1"/>
</dbReference>
<keyword evidence="15" id="KW-1185">Reference proteome</keyword>
<dbReference type="GO" id="GO:0035556">
    <property type="term" value="P:intracellular signal transduction"/>
    <property type="evidence" value="ECO:0007669"/>
    <property type="project" value="InterPro"/>
</dbReference>
<feature type="region of interest" description="Disordered" evidence="10">
    <location>
        <begin position="822"/>
        <end position="880"/>
    </location>
</feature>
<feature type="coiled-coil region" evidence="9">
    <location>
        <begin position="982"/>
        <end position="1019"/>
    </location>
</feature>
<dbReference type="Gene3D" id="1.20.900.10">
    <property type="entry name" value="Dbl homology (DH) domain"/>
    <property type="match status" value="1"/>
</dbReference>
<dbReference type="SUPFAM" id="SSF50729">
    <property type="entry name" value="PH domain-like"/>
    <property type="match status" value="1"/>
</dbReference>
<keyword evidence="5" id="KW-0597">Phosphoprotein</keyword>
<dbReference type="PANTHER" id="PTHR45872">
    <property type="entry name" value="RHO GUANINE NUCLEOTIDE EXCHANGE FACTOR 2, ISOFORM D"/>
    <property type="match status" value="1"/>
</dbReference>
<dbReference type="InterPro" id="IPR035899">
    <property type="entry name" value="DBL_dom_sf"/>
</dbReference>
<evidence type="ECO:0000259" key="11">
    <source>
        <dbReference type="PROSITE" id="PS50003"/>
    </source>
</evidence>
<feature type="compositionally biased region" description="Low complexity" evidence="10">
    <location>
        <begin position="426"/>
        <end position="437"/>
    </location>
</feature>
<feature type="region of interest" description="Disordered" evidence="10">
    <location>
        <begin position="306"/>
        <end position="437"/>
    </location>
</feature>
<dbReference type="PROSITE" id="PS50010">
    <property type="entry name" value="DH_2"/>
    <property type="match status" value="1"/>
</dbReference>
<dbReference type="SMART" id="SM00325">
    <property type="entry name" value="RhoGEF"/>
    <property type="match status" value="1"/>
</dbReference>
<keyword evidence="8" id="KW-0472">Membrane</keyword>
<dbReference type="GO" id="GO:0005085">
    <property type="term" value="F:guanyl-nucleotide exchange factor activity"/>
    <property type="evidence" value="ECO:0007669"/>
    <property type="project" value="UniProtKB-KW"/>
</dbReference>
<dbReference type="InterPro" id="IPR015212">
    <property type="entry name" value="RGS-like_dom"/>
</dbReference>
<evidence type="ECO:0000256" key="2">
    <source>
        <dbReference type="ARBA" id="ARBA00004496"/>
    </source>
</evidence>
<feature type="compositionally biased region" description="Polar residues" evidence="10">
    <location>
        <begin position="306"/>
        <end position="323"/>
    </location>
</feature>
<evidence type="ECO:0000256" key="9">
    <source>
        <dbReference type="SAM" id="Coils"/>
    </source>
</evidence>
<dbReference type="InterPro" id="IPR001331">
    <property type="entry name" value="GDS_CDC24_CS"/>
</dbReference>
<evidence type="ECO:0000256" key="10">
    <source>
        <dbReference type="SAM" id="MobiDB-lite"/>
    </source>
</evidence>
<name>A0A3N0YNL5_ANAGA</name>
<evidence type="ECO:0000259" key="13">
    <source>
        <dbReference type="PROSITE" id="PS50835"/>
    </source>
</evidence>
<dbReference type="SMART" id="SM00409">
    <property type="entry name" value="IG"/>
    <property type="match status" value="1"/>
</dbReference>
<dbReference type="InterPro" id="IPR003599">
    <property type="entry name" value="Ig_sub"/>
</dbReference>
<dbReference type="OrthoDB" id="2272012at2759"/>
<sequence length="1233" mass="137853">MGSWGYRKKAGGDESAQQGPRLTSVGANYDSMDYEDAQNGRGPSGAQSSNPAMNIIGAEDEDFENDEQPMVDDQCSHFNSIELLKSRPTHLLVFIHHVMLQFDCAPVLCYLHADLFKNFSAKDTKKHFGEFYNTFLEKGAILKVSVPNNLASELDRLRPEICSEDQQRRYVTEVKFTQSPEILRQLEDFSPSIVADKDKGNSIFGAVAFYMKHLGVKTRALDNKKTKSGWRPSVPSVLKPWGTNKPRQNTTKPSPLFSLKQNKPVPPHRVSISDGNTTPGRKAGVAGSGSTHGLESNEELIISVSVTPSPDSQSDTGVNNNRADPTKPVSEGGDASPVSTSGSLTICEPLSPIDIPPEDNQDSGKNVRRSESLCVERRHSRRGGSTRAKQSRSRSDVDLQSTSTSHPLSPSPQHSVPVEGGLLSDGPFTGPAFGPFPQQEEIEPRILELEQDPPNWRELAPSENLKKLSKKEIKRQEVINELFATEHAHVRMLSVLQTVFSRPLEREEIMSITELATIFPSLDEIIEMHYAFYENLKKLRQENDYIVKIISTPLLNRFSGSEGEWFQKLTARFCSYQSWALEQIKSRQKKDPRFNAFILDAESKPQCRRLQLKDIIPIEMQRLTKYPLLLANIAKDTEDEAEKENINQAAESCRKILNHVNEEVKLMENLLILKDYQRRLDTSGLKPSNDLYSEYKNIDLTTRMMLFEGPLTWRVTKEKAIDVHCVLLSDLLVLLQKQDDKMVLKCQSKSNIAAQEGKLMLSPVIKLESVFLRDVATDPKALYVIFTWDSGAQIYELVAQSVGERKNWTEAIKSAVDDLKKRGGRDKLDRNRGGSTPSSSIGPAYSALQPPLSPTENGGDLLKSRGGRFKDSLTDEKGRETDPSLIDYLAANGFDLLTHSHAPPDKSANGALDEVMYLKRLLVGSISLSDDSQTLGENGGTAPENQEADGEESSTEGRTEGEEGGGDGGNKGEEERGISAPLVLSQERMEEVQRRLQALEEQLKRLQAVEEDHYKLQEALAKYSLQAAEEDLKLEADEPLKRVPVTHEATIRCCYRWKESPSIFWVKHVHAIKEPESKLVNQSENVIFKPVNEMNGIKCHLLVFKSTQLNDTGLYQCKLHHSTLQTFTHGTFLQVYIPLQKTLNLSESVKNSIITAEGVLLLLCVLIPGTMLLCKSKTLNELSKKKGREEENIYEGLNLDDCNSAYHQIQRSNQQGPYQDVASCGEDIQLEKP</sequence>
<dbReference type="InterPro" id="IPR044926">
    <property type="entry name" value="RGS_subdomain_2"/>
</dbReference>
<accession>A0A3N0YNL5</accession>
<evidence type="ECO:0000256" key="5">
    <source>
        <dbReference type="ARBA" id="ARBA00022553"/>
    </source>
</evidence>
<evidence type="ECO:0000256" key="1">
    <source>
        <dbReference type="ARBA" id="ARBA00004370"/>
    </source>
</evidence>
<feature type="compositionally biased region" description="Basic and acidic residues" evidence="10">
    <location>
        <begin position="868"/>
        <end position="880"/>
    </location>
</feature>
<feature type="compositionally biased region" description="Basic and acidic residues" evidence="10">
    <location>
        <begin position="368"/>
        <end position="377"/>
    </location>
</feature>
<comment type="subcellular location">
    <subcellularLocation>
        <location evidence="2">Cytoplasm</location>
    </subcellularLocation>
    <subcellularLocation>
        <location evidence="1">Membrane</location>
    </subcellularLocation>
</comment>